<gene>
    <name evidence="1" type="ORF">S03H2_51352</name>
</gene>
<reference evidence="1" key="1">
    <citation type="journal article" date="2014" name="Front. Microbiol.">
        <title>High frequency of phylogenetically diverse reductive dehalogenase-homologous genes in deep subseafloor sedimentary metagenomes.</title>
        <authorList>
            <person name="Kawai M."/>
            <person name="Futagami T."/>
            <person name="Toyoda A."/>
            <person name="Takaki Y."/>
            <person name="Nishi S."/>
            <person name="Hori S."/>
            <person name="Arai W."/>
            <person name="Tsubouchi T."/>
            <person name="Morono Y."/>
            <person name="Uchiyama I."/>
            <person name="Ito T."/>
            <person name="Fujiyama A."/>
            <person name="Inagaki F."/>
            <person name="Takami H."/>
        </authorList>
    </citation>
    <scope>NUCLEOTIDE SEQUENCE</scope>
    <source>
        <strain evidence="1">Expedition CK06-06</strain>
    </source>
</reference>
<evidence type="ECO:0000313" key="1">
    <source>
        <dbReference type="EMBL" id="GAH72618.1"/>
    </source>
</evidence>
<sequence length="60" mass="7282">YGVFDIHAWRELFGKEPKSLFTNMKNVFRFFERLREIALKIKFPCRDIEKALFKKNIDEG</sequence>
<dbReference type="AlphaFoldDB" id="X1JS43"/>
<dbReference type="EMBL" id="BARU01032572">
    <property type="protein sequence ID" value="GAH72618.1"/>
    <property type="molecule type" value="Genomic_DNA"/>
</dbReference>
<comment type="caution">
    <text evidence="1">The sequence shown here is derived from an EMBL/GenBank/DDBJ whole genome shotgun (WGS) entry which is preliminary data.</text>
</comment>
<accession>X1JS43</accession>
<protein>
    <submittedName>
        <fullName evidence="1">Uncharacterized protein</fullName>
    </submittedName>
</protein>
<name>X1JS43_9ZZZZ</name>
<feature type="non-terminal residue" evidence="1">
    <location>
        <position position="1"/>
    </location>
</feature>
<organism evidence="1">
    <name type="scientific">marine sediment metagenome</name>
    <dbReference type="NCBI Taxonomy" id="412755"/>
    <lineage>
        <taxon>unclassified sequences</taxon>
        <taxon>metagenomes</taxon>
        <taxon>ecological metagenomes</taxon>
    </lineage>
</organism>
<proteinExistence type="predicted"/>